<feature type="transmembrane region" description="Helical" evidence="1">
    <location>
        <begin position="227"/>
        <end position="246"/>
    </location>
</feature>
<evidence type="ECO:0000256" key="1">
    <source>
        <dbReference type="SAM" id="Phobius"/>
    </source>
</evidence>
<feature type="transmembrane region" description="Helical" evidence="1">
    <location>
        <begin position="492"/>
        <end position="510"/>
    </location>
</feature>
<comment type="caution">
    <text evidence="2">The sequence shown here is derived from an EMBL/GenBank/DDBJ whole genome shotgun (WGS) entry which is preliminary data.</text>
</comment>
<feature type="transmembrane region" description="Helical" evidence="1">
    <location>
        <begin position="465"/>
        <end position="485"/>
    </location>
</feature>
<feature type="transmembrane region" description="Helical" evidence="1">
    <location>
        <begin position="45"/>
        <end position="64"/>
    </location>
</feature>
<feature type="transmembrane region" description="Helical" evidence="1">
    <location>
        <begin position="314"/>
        <end position="329"/>
    </location>
</feature>
<name>A0A1F8B9A7_9BACT</name>
<dbReference type="EMBL" id="MGHD01000003">
    <property type="protein sequence ID" value="OGM60632.1"/>
    <property type="molecule type" value="Genomic_DNA"/>
</dbReference>
<dbReference type="AlphaFoldDB" id="A0A1F8B9A7"/>
<feature type="transmembrane region" description="Helical" evidence="1">
    <location>
        <begin position="291"/>
        <end position="308"/>
    </location>
</feature>
<dbReference type="Proteomes" id="UP000176404">
    <property type="component" value="Unassembled WGS sequence"/>
</dbReference>
<feature type="transmembrane region" description="Helical" evidence="1">
    <location>
        <begin position="107"/>
        <end position="127"/>
    </location>
</feature>
<feature type="transmembrane region" description="Helical" evidence="1">
    <location>
        <begin position="336"/>
        <end position="353"/>
    </location>
</feature>
<keyword evidence="1" id="KW-0812">Transmembrane</keyword>
<evidence type="ECO:0000313" key="2">
    <source>
        <dbReference type="EMBL" id="OGM60632.1"/>
    </source>
</evidence>
<evidence type="ECO:0008006" key="4">
    <source>
        <dbReference type="Google" id="ProtNLM"/>
    </source>
</evidence>
<sequence>MIAARDWYQFIFYLVLSFIYFFCFFYIPGANLLAKEKSLKNSEKFIIAPFLGISLWSLVLYVLGYLGLRNFIYVYVLFNATFFLKSLRRHYLIFKKGIFSFFNDKFLLIIIILGLPVVLSGMFTSSLPNQTGLYFFGINFIDGTFHLSLVNSIKHAIPPEEPGMAGVLIQNYHYFSDLLVSEFVRVLKLPVANLYFHSFPLFFAISGGLLTYQVGVTFFKEKLAGRIFSFLFYFAGNFGYLVYYILKRELVFTLSSLDNSVLVFTNPPRLYAQILFLASLILLFRWQKSMKLSLGILMSVLVGVLVGFKVYLGIFYAFGFSILFLYYLLKKKLVMLIPMATASIIAITVFFPTNKNAGGLFYVPFSWPRHYFAQGTASNLQWHLKEQVFKEHNNVPRLAILYTQMSLLFIIITLGTRVLGVFGVLRLGKYLSTPMSLFLLVPTIIFTLIPIFTLQKSGLYDNFNFLAVAGLIYSLFTSLFLSEFCIKIRKKIIGYLCVAIFVILTLPRPISDALHFYNLFELKSGHFMNSSDLHFFENINKLTNYNDVILADPENSLNKYSPYLASMTDTKFYFSGDGIIQAHGIDTTGMRENLERIISSGFSRTILDEYEIDYILLRRDIERSVDKDLKRIIENDNWVLYKVV</sequence>
<organism evidence="2 3">
    <name type="scientific">Candidatus Woesebacteria bacterium RIFCSPLOWO2_01_FULL_39_10b</name>
    <dbReference type="NCBI Taxonomy" id="1802517"/>
    <lineage>
        <taxon>Bacteria</taxon>
        <taxon>Candidatus Woeseibacteriota</taxon>
    </lineage>
</organism>
<feature type="transmembrane region" description="Helical" evidence="1">
    <location>
        <begin position="437"/>
        <end position="453"/>
    </location>
</feature>
<feature type="transmembrane region" description="Helical" evidence="1">
    <location>
        <begin position="194"/>
        <end position="215"/>
    </location>
</feature>
<feature type="transmembrane region" description="Helical" evidence="1">
    <location>
        <begin position="399"/>
        <end position="425"/>
    </location>
</feature>
<reference evidence="2 3" key="1">
    <citation type="journal article" date="2016" name="Nat. Commun.">
        <title>Thousands of microbial genomes shed light on interconnected biogeochemical processes in an aquifer system.</title>
        <authorList>
            <person name="Anantharaman K."/>
            <person name="Brown C.T."/>
            <person name="Hug L.A."/>
            <person name="Sharon I."/>
            <person name="Castelle C.J."/>
            <person name="Probst A.J."/>
            <person name="Thomas B.C."/>
            <person name="Singh A."/>
            <person name="Wilkins M.J."/>
            <person name="Karaoz U."/>
            <person name="Brodie E.L."/>
            <person name="Williams K.H."/>
            <person name="Hubbard S.S."/>
            <person name="Banfield J.F."/>
        </authorList>
    </citation>
    <scope>NUCLEOTIDE SEQUENCE [LARGE SCALE GENOMIC DNA]</scope>
</reference>
<keyword evidence="1" id="KW-1133">Transmembrane helix</keyword>
<gene>
    <name evidence="2" type="ORF">A2892_01130</name>
</gene>
<evidence type="ECO:0000313" key="3">
    <source>
        <dbReference type="Proteomes" id="UP000176404"/>
    </source>
</evidence>
<feature type="transmembrane region" description="Helical" evidence="1">
    <location>
        <begin position="70"/>
        <end position="87"/>
    </location>
</feature>
<keyword evidence="1" id="KW-0472">Membrane</keyword>
<dbReference type="STRING" id="1802517.A2892_01130"/>
<proteinExistence type="predicted"/>
<feature type="transmembrane region" description="Helical" evidence="1">
    <location>
        <begin position="266"/>
        <end position="284"/>
    </location>
</feature>
<accession>A0A1F8B9A7</accession>
<feature type="transmembrane region" description="Helical" evidence="1">
    <location>
        <begin position="12"/>
        <end position="33"/>
    </location>
</feature>
<protein>
    <recommendedName>
        <fullName evidence="4">Glycosyltransferase RgtA/B/C/D-like domain-containing protein</fullName>
    </recommendedName>
</protein>